<feature type="non-terminal residue" evidence="1">
    <location>
        <position position="181"/>
    </location>
</feature>
<evidence type="ECO:0000313" key="1">
    <source>
        <dbReference type="EMBL" id="EUC55810.1"/>
    </source>
</evidence>
<gene>
    <name evidence="1" type="ORF">RSOL_138110</name>
</gene>
<accession>X8J1C1</accession>
<proteinExistence type="predicted"/>
<sequence length="181" mass="20558">MPPKLVYCTGSSAQPFIMPKDPDTYPLPKEACKIYGNKLNLIWGIVRPKVCNLLNALKPAWTTVNGVCFQTNTTNNSKPTLSPVVIWISYQRNLLEAKQAFNMANDILNILQEFNIDNVEVELQESLYHHLVSPALLKSVPSQAITVDMHRPLTTAIRLSISAADWPNFQMRRYEKIKMPF</sequence>
<protein>
    <submittedName>
        <fullName evidence="1">Uncharacterized protein</fullName>
    </submittedName>
</protein>
<comment type="caution">
    <text evidence="1">The sequence shown here is derived from an EMBL/GenBank/DDBJ whole genome shotgun (WGS) entry which is preliminary data.</text>
</comment>
<organism evidence="1 2">
    <name type="scientific">Rhizoctonia solani AG-3 Rhs1AP</name>
    <dbReference type="NCBI Taxonomy" id="1086054"/>
    <lineage>
        <taxon>Eukaryota</taxon>
        <taxon>Fungi</taxon>
        <taxon>Dikarya</taxon>
        <taxon>Basidiomycota</taxon>
        <taxon>Agaricomycotina</taxon>
        <taxon>Agaricomycetes</taxon>
        <taxon>Cantharellales</taxon>
        <taxon>Ceratobasidiaceae</taxon>
        <taxon>Rhizoctonia</taxon>
    </lineage>
</organism>
<dbReference type="AlphaFoldDB" id="X8J1C1"/>
<dbReference type="EMBL" id="JATN01000322">
    <property type="protein sequence ID" value="EUC55810.1"/>
    <property type="molecule type" value="Genomic_DNA"/>
</dbReference>
<dbReference type="Proteomes" id="UP000030108">
    <property type="component" value="Unassembled WGS sequence"/>
</dbReference>
<reference evidence="2" key="1">
    <citation type="journal article" date="2014" name="Genome Announc.">
        <title>Draft genome sequence of the plant-pathogenic soil fungus Rhizoctonia solani anastomosis group 3 strain Rhs1AP.</title>
        <authorList>
            <person name="Cubeta M.A."/>
            <person name="Thomas E."/>
            <person name="Dean R.A."/>
            <person name="Jabaji S."/>
            <person name="Neate S.M."/>
            <person name="Tavantzis S."/>
            <person name="Toda T."/>
            <person name="Vilgalys R."/>
            <person name="Bharathan N."/>
            <person name="Fedorova-Abrams N."/>
            <person name="Pakala S.B."/>
            <person name="Pakala S.M."/>
            <person name="Zafar N."/>
            <person name="Joardar V."/>
            <person name="Losada L."/>
            <person name="Nierman W.C."/>
        </authorList>
    </citation>
    <scope>NUCLEOTIDE SEQUENCE [LARGE SCALE GENOMIC DNA]</scope>
    <source>
        <strain evidence="2">AG-3</strain>
    </source>
</reference>
<dbReference type="OrthoDB" id="5424209at2759"/>
<evidence type="ECO:0000313" key="2">
    <source>
        <dbReference type="Proteomes" id="UP000030108"/>
    </source>
</evidence>
<name>X8J1C1_9AGAM</name>